<keyword evidence="1" id="KW-0472">Membrane</keyword>
<keyword evidence="1" id="KW-0812">Transmembrane</keyword>
<reference evidence="2" key="1">
    <citation type="journal article" date="2021" name="Proc. Natl. Acad. Sci. U.S.A.">
        <title>A Catalog of Tens of Thousands of Viruses from Human Metagenomes Reveals Hidden Associations with Chronic Diseases.</title>
        <authorList>
            <person name="Tisza M.J."/>
            <person name="Buck C.B."/>
        </authorList>
    </citation>
    <scope>NUCLEOTIDE SEQUENCE</scope>
    <source>
        <strain evidence="2">CtBM815</strain>
    </source>
</reference>
<organism evidence="2">
    <name type="scientific">virus sp. ctBM815</name>
    <dbReference type="NCBI Taxonomy" id="2825806"/>
    <lineage>
        <taxon>Viruses</taxon>
    </lineage>
</organism>
<dbReference type="EMBL" id="BK059109">
    <property type="protein sequence ID" value="DAE31690.1"/>
    <property type="molecule type" value="Genomic_DNA"/>
</dbReference>
<feature type="transmembrane region" description="Helical" evidence="1">
    <location>
        <begin position="12"/>
        <end position="34"/>
    </location>
</feature>
<name>A0A8S5RKQ7_9VIRU</name>
<sequence>MENKTHSFMDQLNLFFVGLVIGGFVGACFSANVVKGNNIKAEKKIKAYEQYYKCTETLLDSLDGTHNLDLMDTDLATDYGADYLDAKSKVDELIVE</sequence>
<keyword evidence="1" id="KW-1133">Transmembrane helix</keyword>
<protein>
    <submittedName>
        <fullName evidence="2">Type VI secretion protein</fullName>
    </submittedName>
</protein>
<accession>A0A8S5RKQ7</accession>
<dbReference type="PROSITE" id="PS51257">
    <property type="entry name" value="PROKAR_LIPOPROTEIN"/>
    <property type="match status" value="1"/>
</dbReference>
<evidence type="ECO:0000256" key="1">
    <source>
        <dbReference type="SAM" id="Phobius"/>
    </source>
</evidence>
<evidence type="ECO:0000313" key="2">
    <source>
        <dbReference type="EMBL" id="DAE31690.1"/>
    </source>
</evidence>
<proteinExistence type="predicted"/>